<organism evidence="1 2">
    <name type="scientific">Neolewinella lacunae</name>
    <dbReference type="NCBI Taxonomy" id="1517758"/>
    <lineage>
        <taxon>Bacteria</taxon>
        <taxon>Pseudomonadati</taxon>
        <taxon>Bacteroidota</taxon>
        <taxon>Saprospiria</taxon>
        <taxon>Saprospirales</taxon>
        <taxon>Lewinellaceae</taxon>
        <taxon>Neolewinella</taxon>
    </lineage>
</organism>
<comment type="caution">
    <text evidence="1">The sequence shown here is derived from an EMBL/GenBank/DDBJ whole genome shotgun (WGS) entry which is preliminary data.</text>
</comment>
<dbReference type="Proteomes" id="UP000650081">
    <property type="component" value="Unassembled WGS sequence"/>
</dbReference>
<sequence>MYSLFVSTLLTFSAFGITSPSTDLPPSTSSFHTPDGVTVMHLEYTKKGSEVYITVHLQVDESILSVTSASHSYVEATEQLNQVIAAATNK</sequence>
<keyword evidence="2" id="KW-1185">Reference proteome</keyword>
<gene>
    <name evidence="1" type="ORF">H9S92_06240</name>
</gene>
<accession>A0A923PLA2</accession>
<proteinExistence type="predicted"/>
<evidence type="ECO:0000313" key="1">
    <source>
        <dbReference type="EMBL" id="MBC6993751.1"/>
    </source>
</evidence>
<name>A0A923PLA2_9BACT</name>
<reference evidence="1" key="1">
    <citation type="submission" date="2020-08" db="EMBL/GenBank/DDBJ databases">
        <title>Lewinella bacteria from marine environments.</title>
        <authorList>
            <person name="Zhong Y."/>
        </authorList>
    </citation>
    <scope>NUCLEOTIDE SEQUENCE</scope>
    <source>
        <strain evidence="1">KCTC 42187</strain>
    </source>
</reference>
<dbReference type="EMBL" id="JACSIT010000076">
    <property type="protein sequence ID" value="MBC6993751.1"/>
    <property type="molecule type" value="Genomic_DNA"/>
</dbReference>
<protein>
    <submittedName>
        <fullName evidence="1">Uncharacterized protein</fullName>
    </submittedName>
</protein>
<evidence type="ECO:0000313" key="2">
    <source>
        <dbReference type="Proteomes" id="UP000650081"/>
    </source>
</evidence>
<dbReference type="RefSeq" id="WP_187465850.1">
    <property type="nucleotide sequence ID" value="NZ_JACSIT010000076.1"/>
</dbReference>
<dbReference type="AlphaFoldDB" id="A0A923PLA2"/>